<dbReference type="Proteomes" id="UP000011603">
    <property type="component" value="Unassembled WGS sequence"/>
</dbReference>
<reference evidence="3 7" key="2">
    <citation type="journal article" date="2012" name="J. Bacteriol.">
        <title>Complete genome sequence of the metabolically versatile halophilic archaeon Haloferax mediterranei, a poly(3-hydroxybutyrate-co-3-hydroxyvalerate) producer.</title>
        <authorList>
            <person name="Han J."/>
            <person name="Zhang F."/>
            <person name="Hou J."/>
            <person name="Liu X."/>
            <person name="Li M."/>
            <person name="Liu H."/>
            <person name="Cai L."/>
            <person name="Zhang B."/>
            <person name="Chen Y."/>
            <person name="Zhou J."/>
            <person name="Hu S."/>
            <person name="Xiang H."/>
        </authorList>
    </citation>
    <scope>NUCLEOTIDE SEQUENCE [LARGE SCALE GENOMIC DNA]</scope>
    <source>
        <strain evidence="7">ATCC 33500 / DSM 1411 / JCM 8866 / NBRC 14739 / NCIMB 2177 / R-4</strain>
        <strain evidence="3">CGMCC 1.2087</strain>
    </source>
</reference>
<evidence type="ECO:0000313" key="7">
    <source>
        <dbReference type="Proteomes" id="UP000006469"/>
    </source>
</evidence>
<dbReference type="AlphaFoldDB" id="I3R4P2"/>
<dbReference type="GeneID" id="40156852"/>
<reference evidence="6 10" key="6">
    <citation type="submission" date="2019-04" db="EMBL/GenBank/DDBJ databases">
        <title>Methylomes of two halophilic Archaea, Haloarcula marismortui and Haloferax mediterranei.</title>
        <authorList>
            <person name="DasSarma S."/>
            <person name="DasSarma P."/>
            <person name="DasSarma S."/>
            <person name="Fomenkov A."/>
            <person name="Vincze T."/>
            <person name="Anton B.P."/>
            <person name="Roberts R.J."/>
        </authorList>
    </citation>
    <scope>NUCLEOTIDE SEQUENCE [LARGE SCALE GENOMIC DNA]</scope>
    <source>
        <strain evidence="6">ATCC 33500</strain>
        <strain evidence="10">ATCC 33500 / DSM 1411 / JCM 8866 / NBRC 14739 / NCIMB 2177 / R-4</strain>
    </source>
</reference>
<dbReference type="EMBL" id="CP039139">
    <property type="protein sequence ID" value="QCQ75672.1"/>
    <property type="molecule type" value="Genomic_DNA"/>
</dbReference>
<reference evidence="5 8" key="3">
    <citation type="journal article" date="2014" name="PLoS Genet.">
        <title>Phylogenetically driven sequencing of extremely halophilic archaea reveals strategies for static and dynamic osmo-response.</title>
        <authorList>
            <person name="Becker E.A."/>
            <person name="Seitzer P.M."/>
            <person name="Tritt A."/>
            <person name="Larsen D."/>
            <person name="Krusor M."/>
            <person name="Yao A.I."/>
            <person name="Wu D."/>
            <person name="Madern D."/>
            <person name="Eisen J.A."/>
            <person name="Darling A.E."/>
            <person name="Facciotti M.T."/>
        </authorList>
    </citation>
    <scope>NUCLEOTIDE SEQUENCE [LARGE SCALE GENOMIC DNA]</scope>
    <source>
        <strain evidence="5">ATCC 33500</strain>
        <strain evidence="8">ATCC 33500 / DSM 1411 / JCM 8866 / NBRC 14739 / NCIMB 2177 / R-4</strain>
    </source>
</reference>
<feature type="domain" description="DUF4399" evidence="2">
    <location>
        <begin position="93"/>
        <end position="177"/>
    </location>
</feature>
<dbReference type="Proteomes" id="UP000299011">
    <property type="component" value="Chromosome"/>
</dbReference>
<feature type="region of interest" description="Disordered" evidence="1">
    <location>
        <begin position="27"/>
        <end position="62"/>
    </location>
</feature>
<dbReference type="RefSeq" id="WP_004056958.1">
    <property type="nucleotide sequence ID" value="NC_017941.2"/>
</dbReference>
<dbReference type="EMBL" id="CP001868">
    <property type="protein sequence ID" value="AFK19202.1"/>
    <property type="molecule type" value="Genomic_DNA"/>
</dbReference>
<evidence type="ECO:0000313" key="8">
    <source>
        <dbReference type="Proteomes" id="UP000011603"/>
    </source>
</evidence>
<dbReference type="EMBL" id="CP007551">
    <property type="protein sequence ID" value="AHZ21434.1"/>
    <property type="molecule type" value="Genomic_DNA"/>
</dbReference>
<evidence type="ECO:0000313" key="3">
    <source>
        <dbReference type="EMBL" id="AFK19202.1"/>
    </source>
</evidence>
<evidence type="ECO:0000313" key="4">
    <source>
        <dbReference type="EMBL" id="AHZ21434.1"/>
    </source>
</evidence>
<dbReference type="PaxDb" id="523841-HFX_1494"/>
<dbReference type="KEGG" id="hme:HFX_1494"/>
<reference evidence="3" key="5">
    <citation type="submission" date="2014-05" db="EMBL/GenBank/DDBJ databases">
        <authorList>
            <person name="Wang L."/>
            <person name="Yang H."/>
            <person name="Xiang H."/>
        </authorList>
    </citation>
    <scope>NUCLEOTIDE SEQUENCE</scope>
    <source>
        <strain evidence="3">CGMCC 1.2087</strain>
    </source>
</reference>
<dbReference type="eggNOG" id="arCOG06180">
    <property type="taxonomic scope" value="Archaea"/>
</dbReference>
<evidence type="ECO:0000256" key="1">
    <source>
        <dbReference type="SAM" id="MobiDB-lite"/>
    </source>
</evidence>
<protein>
    <submittedName>
        <fullName evidence="6">DUF4399 domain-containing protein</fullName>
    </submittedName>
</protein>
<dbReference type="InterPro" id="IPR006311">
    <property type="entry name" value="TAT_signal"/>
</dbReference>
<organism evidence="3 7">
    <name type="scientific">Haloferax mediterranei (strain ATCC 33500 / DSM 1411 / JCM 8866 / NBRC 14739 / NCIMB 2177 / R-4)</name>
    <name type="common">Halobacterium mediterranei</name>
    <dbReference type="NCBI Taxonomy" id="523841"/>
    <lineage>
        <taxon>Archaea</taxon>
        <taxon>Methanobacteriati</taxon>
        <taxon>Methanobacteriota</taxon>
        <taxon>Stenosarchaea group</taxon>
        <taxon>Halobacteria</taxon>
        <taxon>Halobacteriales</taxon>
        <taxon>Haloferacaceae</taxon>
        <taxon>Haloferax</taxon>
    </lineage>
</organism>
<sequence>MRNNVSRRAFVGTIASAVAVGLAGCTGAPSDGTETESNETTTKQETATESEAVTTTADSDTYMNGVSSDASVSFEVPSAGAELTSTYVQWKATADGVTIEEAGAVNEGAGHYHILVDTEPVTPGEVIPSDDSHIHYGTGQEDGVLELEPGEHTLHLQVGDGKHKAMDLVETVEVTVRDEASLSLDTSVDGSVVEWDITAENYTIEPSSNGINSNAGHLHALIDTDHVPVGDVIPSDARHIHFGDGSTSGSLDLAEQLGDEYEPGEHTIHFQVGSGTHRATMVHTHTTVTTE</sequence>
<evidence type="ECO:0000313" key="10">
    <source>
        <dbReference type="Proteomes" id="UP000299011"/>
    </source>
</evidence>
<evidence type="ECO:0000259" key="2">
    <source>
        <dbReference type="Pfam" id="PF14347"/>
    </source>
</evidence>
<evidence type="ECO:0000313" key="6">
    <source>
        <dbReference type="EMBL" id="QCQ75672.1"/>
    </source>
</evidence>
<dbReference type="Proteomes" id="UP000027075">
    <property type="component" value="Chromosome"/>
</dbReference>
<dbReference type="PROSITE" id="PS51257">
    <property type="entry name" value="PROKAR_LIPOPROTEIN"/>
    <property type="match status" value="1"/>
</dbReference>
<name>I3R4P2_HALMT</name>
<proteinExistence type="predicted"/>
<reference evidence="4 9" key="4">
    <citation type="submission" date="2014-04" db="EMBL/GenBank/DDBJ databases">
        <title>Transcriptional profiles of Haloferax mediterranei on the basis of nitrogen availability.</title>
        <authorList>
            <person name="Bautista V."/>
        </authorList>
    </citation>
    <scope>NUCLEOTIDE SEQUENCE [LARGE SCALE GENOMIC DNA]</scope>
    <source>
        <strain evidence="4">ATCC 33500</strain>
        <strain evidence="9">ATCC 33500 / DSM 1411 / JCM 8866 / NBRC 14739 / NCIMB 2177 / R-4</strain>
    </source>
</reference>
<keyword evidence="8" id="KW-1185">Reference proteome</keyword>
<dbReference type="Proteomes" id="UP000006469">
    <property type="component" value="Chromosome"/>
</dbReference>
<dbReference type="PROSITE" id="PS51318">
    <property type="entry name" value="TAT"/>
    <property type="match status" value="1"/>
</dbReference>
<evidence type="ECO:0000313" key="5">
    <source>
        <dbReference type="EMBL" id="EMA03892.1"/>
    </source>
</evidence>
<accession>I3R4P2</accession>
<evidence type="ECO:0000313" key="9">
    <source>
        <dbReference type="Proteomes" id="UP000027075"/>
    </source>
</evidence>
<dbReference type="PATRIC" id="fig|523841.21.peg.609"/>
<feature type="compositionally biased region" description="Low complexity" evidence="1">
    <location>
        <begin position="45"/>
        <end position="57"/>
    </location>
</feature>
<dbReference type="Pfam" id="PF14347">
    <property type="entry name" value="DUF4399"/>
    <property type="match status" value="2"/>
</dbReference>
<reference evidence="3" key="1">
    <citation type="journal article" date="2012" name="Appl. Environ. Microbiol.">
        <title>Identification of the haloarchaeal phasin (PhaP) that functions in polyhydroxyalkanoate accumulation and granule formation in Haloferax mediterranei.</title>
        <authorList>
            <person name="Cai S."/>
            <person name="Cai L."/>
            <person name="Liu H."/>
            <person name="Liu X."/>
            <person name="Han J."/>
            <person name="Zhou J."/>
            <person name="Xiang H."/>
        </authorList>
    </citation>
    <scope>NUCLEOTIDE SEQUENCE</scope>
    <source>
        <strain evidence="3">CGMCC 1.2087</strain>
    </source>
</reference>
<dbReference type="EMBL" id="AOLO01000003">
    <property type="protein sequence ID" value="EMA03892.1"/>
    <property type="molecule type" value="Genomic_DNA"/>
</dbReference>
<dbReference type="HOGENOM" id="CLU_955127_0_0_2"/>
<dbReference type="InterPro" id="IPR025512">
    <property type="entry name" value="DUF4399"/>
</dbReference>
<gene>
    <name evidence="3" type="ordered locus">HFX_1494</name>
    <name evidence="4" type="ORF">BM92_01665</name>
    <name evidence="5" type="ORF">C439_03003</name>
    <name evidence="6" type="ORF">E6P09_10505</name>
</gene>
<feature type="domain" description="DUF4399" evidence="2">
    <location>
        <begin position="197"/>
        <end position="283"/>
    </location>
</feature>